<dbReference type="AlphaFoldDB" id="A0AAV5TUY2"/>
<feature type="non-terminal residue" evidence="1">
    <location>
        <position position="1"/>
    </location>
</feature>
<dbReference type="EMBL" id="BTSX01000005">
    <property type="protein sequence ID" value="GMS98047.1"/>
    <property type="molecule type" value="Genomic_DNA"/>
</dbReference>
<sequence length="186" mass="19025">LGMNCDGSMEKFAGSLNASCGIASTCPNTCNTAAMNRREAPNAVAALPTKDCSFKCPAGLQLFAPTTKWQMAMAIPDAACISSGSYSASSMAGDVSAIDQIGCYACPVPDGAIGSTTPPPMVKSCLATCPSGFKLLWKYTVGNPTVNTVPGGILYGLIATSVGSQWLDGNHDLVGGSSMAYYCNPN</sequence>
<gene>
    <name evidence="1" type="ORF">PENTCL1PPCAC_20222</name>
</gene>
<dbReference type="Proteomes" id="UP001432027">
    <property type="component" value="Unassembled WGS sequence"/>
</dbReference>
<accession>A0AAV5TUY2</accession>
<keyword evidence="2" id="KW-1185">Reference proteome</keyword>
<protein>
    <submittedName>
        <fullName evidence="1">Uncharacterized protein</fullName>
    </submittedName>
</protein>
<name>A0AAV5TUY2_9BILA</name>
<evidence type="ECO:0000313" key="1">
    <source>
        <dbReference type="EMBL" id="GMS98047.1"/>
    </source>
</evidence>
<evidence type="ECO:0000313" key="2">
    <source>
        <dbReference type="Proteomes" id="UP001432027"/>
    </source>
</evidence>
<proteinExistence type="predicted"/>
<organism evidence="1 2">
    <name type="scientific">Pristionchus entomophagus</name>
    <dbReference type="NCBI Taxonomy" id="358040"/>
    <lineage>
        <taxon>Eukaryota</taxon>
        <taxon>Metazoa</taxon>
        <taxon>Ecdysozoa</taxon>
        <taxon>Nematoda</taxon>
        <taxon>Chromadorea</taxon>
        <taxon>Rhabditida</taxon>
        <taxon>Rhabditina</taxon>
        <taxon>Diplogasteromorpha</taxon>
        <taxon>Diplogasteroidea</taxon>
        <taxon>Neodiplogasteridae</taxon>
        <taxon>Pristionchus</taxon>
    </lineage>
</organism>
<comment type="caution">
    <text evidence="1">The sequence shown here is derived from an EMBL/GenBank/DDBJ whole genome shotgun (WGS) entry which is preliminary data.</text>
</comment>
<reference evidence="1" key="1">
    <citation type="submission" date="2023-10" db="EMBL/GenBank/DDBJ databases">
        <title>Genome assembly of Pristionchus species.</title>
        <authorList>
            <person name="Yoshida K."/>
            <person name="Sommer R.J."/>
        </authorList>
    </citation>
    <scope>NUCLEOTIDE SEQUENCE</scope>
    <source>
        <strain evidence="1">RS0144</strain>
    </source>
</reference>